<dbReference type="PANTHER" id="PTHR41534">
    <property type="entry name" value="BLR3401 PROTEIN"/>
    <property type="match status" value="1"/>
</dbReference>
<dbReference type="Pfam" id="PF00866">
    <property type="entry name" value="Ring_hydroxyl_B"/>
    <property type="match status" value="1"/>
</dbReference>
<keyword evidence="3" id="KW-0223">Dioxygenase</keyword>
<proteinExistence type="inferred from homology"/>
<dbReference type="EMBL" id="AF060489">
    <property type="protein sequence ID" value="AAC38617.1"/>
    <property type="molecule type" value="Genomic_DNA"/>
</dbReference>
<evidence type="ECO:0000313" key="3">
    <source>
        <dbReference type="EMBL" id="AAC38617.1"/>
    </source>
</evidence>
<sequence>MSVEPVALDMPAIAEEPGPRLQWEIEQFLYAEAGLLDDRRFEDWLALMADDVVYQMPLRTDRIRRDERRLKAIAEEVKIFDDNLERLRTRVKRLRSGTAWSDDPRARVRHLISNVQISRGQQPEEIEVISVFLVYVSRMDEEPTLFSGQRHDVLRSDANGGWKIARRVVIGDQSVIPSNNLTLFF</sequence>
<dbReference type="InterPro" id="IPR032710">
    <property type="entry name" value="NTF2-like_dom_sf"/>
</dbReference>
<accession>O85284</accession>
<dbReference type="InterPro" id="IPR000391">
    <property type="entry name" value="Rng_hydr_dOase-bsu"/>
</dbReference>
<dbReference type="GO" id="GO:0051213">
    <property type="term" value="F:dioxygenase activity"/>
    <property type="evidence" value="ECO:0007669"/>
    <property type="project" value="UniProtKB-KW"/>
</dbReference>
<evidence type="ECO:0000256" key="2">
    <source>
        <dbReference type="ARBA" id="ARBA00023002"/>
    </source>
</evidence>
<dbReference type="NCBIfam" id="NF007479">
    <property type="entry name" value="PRK10069.1"/>
    <property type="match status" value="1"/>
</dbReference>
<comment type="similarity">
    <text evidence="1">Belongs to the bacterial ring-hydroxylating dioxygenase beta subunit family.</text>
</comment>
<dbReference type="PIR" id="JW0099">
    <property type="entry name" value="JW0099"/>
</dbReference>
<evidence type="ECO:0000256" key="1">
    <source>
        <dbReference type="ARBA" id="ARBA00009570"/>
    </source>
</evidence>
<gene>
    <name evidence="3" type="primary">carAb</name>
</gene>
<dbReference type="GO" id="GO:0019380">
    <property type="term" value="P:3-phenylpropionate catabolic process"/>
    <property type="evidence" value="ECO:0007669"/>
    <property type="project" value="TreeGrafter"/>
</dbReference>
<reference evidence="3" key="1">
    <citation type="journal article" date="1998" name="Biochem. Biophys. Res. Commun.">
        <title>Novel carbazole degradation genes of Sphingomonas CB3: sequence analysis, transcription, and molecular ecology.</title>
        <authorList>
            <person name="Shepherd J.M."/>
            <person name="Lloyd-Jones G."/>
        </authorList>
    </citation>
    <scope>NUCLEOTIDE SEQUENCE</scope>
    <source>
        <strain evidence="3">CB3</strain>
    </source>
</reference>
<dbReference type="PANTHER" id="PTHR41534:SF2">
    <property type="entry name" value="3-PHENYLPROPIONATE_CINNAMIC ACID DIOXYGENASE SUBUNIT BETA"/>
    <property type="match status" value="1"/>
</dbReference>
<protein>
    <submittedName>
        <fullName evidence="3">Initial dioxygenase small subunit</fullName>
    </submittedName>
</protein>
<organism evidence="3">
    <name type="scientific">Sphingomonas sp. CB3</name>
    <dbReference type="NCBI Taxonomy" id="76582"/>
    <lineage>
        <taxon>Bacteria</taxon>
        <taxon>Pseudomonadati</taxon>
        <taxon>Pseudomonadota</taxon>
        <taxon>Alphaproteobacteria</taxon>
        <taxon>Sphingomonadales</taxon>
        <taxon>Sphingomonadaceae</taxon>
        <taxon>Sphingomonas</taxon>
    </lineage>
</organism>
<dbReference type="CDD" id="cd00667">
    <property type="entry name" value="ring_hydroxylating_dioxygenases_beta"/>
    <property type="match status" value="1"/>
</dbReference>
<dbReference type="SUPFAM" id="SSF54427">
    <property type="entry name" value="NTF2-like"/>
    <property type="match status" value="1"/>
</dbReference>
<name>O85284_9SPHN</name>
<keyword evidence="2" id="KW-0560">Oxidoreductase</keyword>
<dbReference type="AlphaFoldDB" id="O85284"/>
<dbReference type="Gene3D" id="3.10.450.50">
    <property type="match status" value="1"/>
</dbReference>